<dbReference type="PROSITE" id="PS50157">
    <property type="entry name" value="ZINC_FINGER_C2H2_2"/>
    <property type="match status" value="5"/>
</dbReference>
<reference evidence="15" key="1">
    <citation type="submission" date="2021-12" db="EMBL/GenBank/DDBJ databases">
        <authorList>
            <person name="Martin H S."/>
        </authorList>
    </citation>
    <scope>NUCLEOTIDE SEQUENCE</scope>
</reference>
<dbReference type="GO" id="GO:0030674">
    <property type="term" value="F:protein-macromolecule adaptor activity"/>
    <property type="evidence" value="ECO:0007669"/>
    <property type="project" value="UniProtKB-ARBA"/>
</dbReference>
<dbReference type="Gene3D" id="3.40.1800.20">
    <property type="match status" value="1"/>
</dbReference>
<proteinExistence type="predicted"/>
<keyword evidence="16" id="KW-1185">Reference proteome</keyword>
<dbReference type="InterPro" id="IPR036236">
    <property type="entry name" value="Znf_C2H2_sf"/>
</dbReference>
<dbReference type="Gene3D" id="3.30.160.60">
    <property type="entry name" value="Classic Zinc Finger"/>
    <property type="match status" value="4"/>
</dbReference>
<dbReference type="InterPro" id="IPR041697">
    <property type="entry name" value="Znf-C2H2_11"/>
</dbReference>
<evidence type="ECO:0000256" key="8">
    <source>
        <dbReference type="ARBA" id="ARBA00023163"/>
    </source>
</evidence>
<evidence type="ECO:0000256" key="10">
    <source>
        <dbReference type="PROSITE-ProRule" id="PRU00042"/>
    </source>
</evidence>
<dbReference type="GO" id="GO:0005634">
    <property type="term" value="C:nucleus"/>
    <property type="evidence" value="ECO:0007669"/>
    <property type="project" value="UniProtKB-SubCell"/>
</dbReference>
<sequence>MRTYTRRRSQYQLIEGVHELCRLCMAKANKSIPIFTDTNNVCVSLVMRIMMCVGLEVRLCITREECLPNIICTQCYEELNNYYEFKKKCALTYQKLKSHMLAVKQTETKKTATVKMMENDQQLVSVDNLGNYKEQVTVAVTTNQPLQIDLDNITNEALREDIIQENQITECLPKQVDSPEASSSSSPPDISEFLSTLLLELRILKKIGDDIVLQDPSLRTVEIEAEDETVITFNMLEIEEEHPIVDPPPKRSVIVRHVTGENAQSELIHSEVVEDGRPRCAQCGRAFASRGALRRHARVHSGERPHACALCGRAFAQREVLRRHELVHREERPHKCSECPKSFTQRGALAAHARAHAAPHARALALHACTRCPKVFLHASGLSRHTQQHNGRVFACGACQRRFSDHSSLLRHLRLQHRAEPARAAPPALAAPPAHTAPPALAAPPAPVASTSTAAALQ</sequence>
<dbReference type="EMBL" id="OV170228">
    <property type="protein sequence ID" value="CAH0729125.1"/>
    <property type="molecule type" value="Genomic_DNA"/>
</dbReference>
<dbReference type="AlphaFoldDB" id="A0A8J9VM22"/>
<name>A0A8J9VM22_9NEOP</name>
<feature type="binding site" evidence="11">
    <location>
        <position position="75"/>
    </location>
    <ligand>
        <name>Zn(2+)</name>
        <dbReference type="ChEBI" id="CHEBI:29105"/>
    </ligand>
</feature>
<protein>
    <recommendedName>
        <fullName evidence="17">Zinc finger protein</fullName>
    </recommendedName>
</protein>
<feature type="region of interest" description="Disordered" evidence="12">
    <location>
        <begin position="418"/>
        <end position="458"/>
    </location>
</feature>
<organism evidence="15 16">
    <name type="scientific">Brenthis ino</name>
    <name type="common">lesser marbled fritillary</name>
    <dbReference type="NCBI Taxonomy" id="405034"/>
    <lineage>
        <taxon>Eukaryota</taxon>
        <taxon>Metazoa</taxon>
        <taxon>Ecdysozoa</taxon>
        <taxon>Arthropoda</taxon>
        <taxon>Hexapoda</taxon>
        <taxon>Insecta</taxon>
        <taxon>Pterygota</taxon>
        <taxon>Neoptera</taxon>
        <taxon>Endopterygota</taxon>
        <taxon>Lepidoptera</taxon>
        <taxon>Glossata</taxon>
        <taxon>Ditrysia</taxon>
        <taxon>Papilionoidea</taxon>
        <taxon>Nymphalidae</taxon>
        <taxon>Heliconiinae</taxon>
        <taxon>Argynnini</taxon>
        <taxon>Brenthis</taxon>
    </lineage>
</organism>
<evidence type="ECO:0000256" key="1">
    <source>
        <dbReference type="ARBA" id="ARBA00004123"/>
    </source>
</evidence>
<keyword evidence="8" id="KW-0804">Transcription</keyword>
<dbReference type="PANTHER" id="PTHR24379:SF121">
    <property type="entry name" value="C2H2-TYPE DOMAIN-CONTAINING PROTEIN"/>
    <property type="match status" value="1"/>
</dbReference>
<keyword evidence="7" id="KW-0238">DNA-binding</keyword>
<keyword evidence="2 11" id="KW-0479">Metal-binding</keyword>
<keyword evidence="3" id="KW-0677">Repeat</keyword>
<evidence type="ECO:0008006" key="17">
    <source>
        <dbReference type="Google" id="ProtNLM"/>
    </source>
</evidence>
<dbReference type="PROSITE" id="PS51915">
    <property type="entry name" value="ZAD"/>
    <property type="match status" value="1"/>
</dbReference>
<dbReference type="SMART" id="SM00355">
    <property type="entry name" value="ZnF_C2H2"/>
    <property type="match status" value="5"/>
</dbReference>
<evidence type="ECO:0000313" key="16">
    <source>
        <dbReference type="Proteomes" id="UP000838878"/>
    </source>
</evidence>
<feature type="domain" description="C2H2-type" evidence="13">
    <location>
        <begin position="306"/>
        <end position="333"/>
    </location>
</feature>
<accession>A0A8J9VM22</accession>
<dbReference type="GO" id="GO:0008270">
    <property type="term" value="F:zinc ion binding"/>
    <property type="evidence" value="ECO:0007669"/>
    <property type="project" value="UniProtKB-UniRule"/>
</dbReference>
<feature type="domain" description="C2H2-type" evidence="13">
    <location>
        <begin position="278"/>
        <end position="305"/>
    </location>
</feature>
<feature type="domain" description="C2H2-type" evidence="13">
    <location>
        <begin position="334"/>
        <end position="361"/>
    </location>
</feature>
<dbReference type="FunFam" id="3.30.160.60:FF:000446">
    <property type="entry name" value="Zinc finger protein"/>
    <property type="match status" value="2"/>
</dbReference>
<feature type="binding site" evidence="11">
    <location>
        <position position="24"/>
    </location>
    <ligand>
        <name>Zn(2+)</name>
        <dbReference type="ChEBI" id="CHEBI:29105"/>
    </ligand>
</feature>
<dbReference type="PANTHER" id="PTHR24379">
    <property type="entry name" value="KRAB AND ZINC FINGER DOMAIN-CONTAINING"/>
    <property type="match status" value="1"/>
</dbReference>
<feature type="compositionally biased region" description="Low complexity" evidence="12">
    <location>
        <begin position="422"/>
        <end position="440"/>
    </location>
</feature>
<evidence type="ECO:0000256" key="2">
    <source>
        <dbReference type="ARBA" id="ARBA00022723"/>
    </source>
</evidence>
<keyword evidence="4 10" id="KW-0863">Zinc-finger</keyword>
<evidence type="ECO:0000256" key="6">
    <source>
        <dbReference type="ARBA" id="ARBA00023015"/>
    </source>
</evidence>
<keyword evidence="5 11" id="KW-0862">Zinc</keyword>
<dbReference type="Proteomes" id="UP000838878">
    <property type="component" value="Chromosome 8"/>
</dbReference>
<feature type="domain" description="C2H2-type" evidence="13">
    <location>
        <begin position="367"/>
        <end position="394"/>
    </location>
</feature>
<evidence type="ECO:0000313" key="15">
    <source>
        <dbReference type="EMBL" id="CAH0729125.1"/>
    </source>
</evidence>
<dbReference type="Pfam" id="PF16622">
    <property type="entry name" value="zf-C2H2_11"/>
    <property type="match status" value="1"/>
</dbReference>
<dbReference type="GO" id="GO:0003677">
    <property type="term" value="F:DNA binding"/>
    <property type="evidence" value="ECO:0007669"/>
    <property type="project" value="UniProtKB-KW"/>
</dbReference>
<evidence type="ECO:0000256" key="4">
    <source>
        <dbReference type="ARBA" id="ARBA00022771"/>
    </source>
</evidence>
<keyword evidence="9" id="KW-0539">Nucleus</keyword>
<evidence type="ECO:0000256" key="9">
    <source>
        <dbReference type="ARBA" id="ARBA00023242"/>
    </source>
</evidence>
<feature type="binding site" evidence="11">
    <location>
        <position position="72"/>
    </location>
    <ligand>
        <name>Zn(2+)</name>
        <dbReference type="ChEBI" id="CHEBI:29105"/>
    </ligand>
</feature>
<dbReference type="FunFam" id="3.30.160.60:FF:000688">
    <property type="entry name" value="zinc finger protein 197 isoform X1"/>
    <property type="match status" value="1"/>
</dbReference>
<dbReference type="Pfam" id="PF00096">
    <property type="entry name" value="zf-C2H2"/>
    <property type="match status" value="3"/>
</dbReference>
<dbReference type="SMART" id="SM00868">
    <property type="entry name" value="zf-AD"/>
    <property type="match status" value="1"/>
</dbReference>
<dbReference type="SUPFAM" id="SSF57667">
    <property type="entry name" value="beta-beta-alpha zinc fingers"/>
    <property type="match status" value="3"/>
</dbReference>
<dbReference type="InterPro" id="IPR012934">
    <property type="entry name" value="Znf_AD"/>
</dbReference>
<evidence type="ECO:0000256" key="12">
    <source>
        <dbReference type="SAM" id="MobiDB-lite"/>
    </source>
</evidence>
<evidence type="ECO:0000259" key="14">
    <source>
        <dbReference type="PROSITE" id="PS51915"/>
    </source>
</evidence>
<feature type="binding site" evidence="11">
    <location>
        <position position="21"/>
    </location>
    <ligand>
        <name>Zn(2+)</name>
        <dbReference type="ChEBI" id="CHEBI:29105"/>
    </ligand>
</feature>
<evidence type="ECO:0000256" key="3">
    <source>
        <dbReference type="ARBA" id="ARBA00022737"/>
    </source>
</evidence>
<keyword evidence="6" id="KW-0805">Transcription regulation</keyword>
<feature type="non-terminal residue" evidence="15">
    <location>
        <position position="458"/>
    </location>
</feature>
<evidence type="ECO:0000259" key="13">
    <source>
        <dbReference type="PROSITE" id="PS50157"/>
    </source>
</evidence>
<evidence type="ECO:0000256" key="7">
    <source>
        <dbReference type="ARBA" id="ARBA00023125"/>
    </source>
</evidence>
<dbReference type="SUPFAM" id="SSF57716">
    <property type="entry name" value="Glucocorticoid receptor-like (DNA-binding domain)"/>
    <property type="match status" value="1"/>
</dbReference>
<feature type="domain" description="ZAD" evidence="14">
    <location>
        <begin position="19"/>
        <end position="99"/>
    </location>
</feature>
<gene>
    <name evidence="15" type="ORF">BINO364_LOCUS14271</name>
</gene>
<evidence type="ECO:0000256" key="11">
    <source>
        <dbReference type="PROSITE-ProRule" id="PRU01263"/>
    </source>
</evidence>
<comment type="subcellular location">
    <subcellularLocation>
        <location evidence="1">Nucleus</location>
    </subcellularLocation>
</comment>
<dbReference type="InterPro" id="IPR013087">
    <property type="entry name" value="Znf_C2H2_type"/>
</dbReference>
<dbReference type="OrthoDB" id="8922241at2759"/>
<evidence type="ECO:0000256" key="5">
    <source>
        <dbReference type="ARBA" id="ARBA00022833"/>
    </source>
</evidence>
<dbReference type="PROSITE" id="PS00028">
    <property type="entry name" value="ZINC_FINGER_C2H2_1"/>
    <property type="match status" value="5"/>
</dbReference>
<feature type="compositionally biased region" description="Low complexity" evidence="12">
    <location>
        <begin position="448"/>
        <end position="458"/>
    </location>
</feature>
<feature type="domain" description="C2H2-type" evidence="13">
    <location>
        <begin position="394"/>
        <end position="422"/>
    </location>
</feature>
<dbReference type="Pfam" id="PF07776">
    <property type="entry name" value="zf-AD"/>
    <property type="match status" value="1"/>
</dbReference>